<keyword evidence="2" id="KW-0808">Transferase</keyword>
<dbReference type="AlphaFoldDB" id="A0A0A1VV99"/>
<evidence type="ECO:0000259" key="1">
    <source>
        <dbReference type="Pfam" id="PF00535"/>
    </source>
</evidence>
<accession>A0A0A1VV99</accession>
<dbReference type="PANTHER" id="PTHR22916">
    <property type="entry name" value="GLYCOSYLTRANSFERASE"/>
    <property type="match status" value="1"/>
</dbReference>
<gene>
    <name evidence="2" type="ORF">N44_03509</name>
</gene>
<name>A0A0A1VV99_MICAE</name>
<dbReference type="InterPro" id="IPR029044">
    <property type="entry name" value="Nucleotide-diphossugar_trans"/>
</dbReference>
<evidence type="ECO:0000313" key="3">
    <source>
        <dbReference type="Proteomes" id="UP000030321"/>
    </source>
</evidence>
<dbReference type="PANTHER" id="PTHR22916:SF3">
    <property type="entry name" value="UDP-GLCNAC:BETAGAL BETA-1,3-N-ACETYLGLUCOSAMINYLTRANSFERASE-LIKE PROTEIN 1"/>
    <property type="match status" value="1"/>
</dbReference>
<evidence type="ECO:0000313" key="2">
    <source>
        <dbReference type="EMBL" id="GAL93757.1"/>
    </source>
</evidence>
<dbReference type="Pfam" id="PF00535">
    <property type="entry name" value="Glycos_transf_2"/>
    <property type="match status" value="1"/>
</dbReference>
<protein>
    <submittedName>
        <fullName evidence="2">Glycosyl transferase, family 2</fullName>
    </submittedName>
</protein>
<reference evidence="3" key="1">
    <citation type="journal article" date="2015" name="Genome">
        <title>Whole Genome Sequence of the Non-Microcystin-Producing Microcystis aeruginosa Strain NIES-44.</title>
        <authorList>
            <person name="Okano K."/>
            <person name="Miyata N."/>
            <person name="Ozaki Y."/>
        </authorList>
    </citation>
    <scope>NUCLEOTIDE SEQUENCE [LARGE SCALE GENOMIC DNA]</scope>
    <source>
        <strain evidence="3">NIES-44</strain>
    </source>
</reference>
<feature type="domain" description="Glycosyltransferase 2-like" evidence="1">
    <location>
        <begin position="13"/>
        <end position="123"/>
    </location>
</feature>
<dbReference type="CDD" id="cd00761">
    <property type="entry name" value="Glyco_tranf_GTA_type"/>
    <property type="match status" value="1"/>
</dbReference>
<dbReference type="GO" id="GO:0016758">
    <property type="term" value="F:hexosyltransferase activity"/>
    <property type="evidence" value="ECO:0007669"/>
    <property type="project" value="UniProtKB-ARBA"/>
</dbReference>
<sequence length="224" mass="26190">MSPINFDINPEISIIVCTYNRAHYLNKGIDSVLNQTFTNWELVIVDDGSSDQTFAVVNPYLEKYNNIRYLKHKNKKQCYAKNAGIQASFGKYLTFLDSDDAYKPNHLESRLQYMKAHPEIDLIEGWFFSEDNILVADYYQSDKLINLKKCVLRPTFFGKRKVFFELQGFKHMIYGEDTDLWARAEKIFKTEKLKEPETYIYTRAETSVSKNFTNDSTQNLSSSM</sequence>
<organism evidence="2 3">
    <name type="scientific">Microcystis aeruginosa NIES-44</name>
    <dbReference type="NCBI Taxonomy" id="449439"/>
    <lineage>
        <taxon>Bacteria</taxon>
        <taxon>Bacillati</taxon>
        <taxon>Cyanobacteriota</taxon>
        <taxon>Cyanophyceae</taxon>
        <taxon>Oscillatoriophycideae</taxon>
        <taxon>Chroococcales</taxon>
        <taxon>Microcystaceae</taxon>
        <taxon>Microcystis</taxon>
    </lineage>
</organism>
<dbReference type="Gene3D" id="3.90.550.10">
    <property type="entry name" value="Spore Coat Polysaccharide Biosynthesis Protein SpsA, Chain A"/>
    <property type="match status" value="1"/>
</dbReference>
<dbReference type="InterPro" id="IPR001173">
    <property type="entry name" value="Glyco_trans_2-like"/>
</dbReference>
<comment type="caution">
    <text evidence="2">The sequence shown here is derived from an EMBL/GenBank/DDBJ whole genome shotgun (WGS) entry which is preliminary data.</text>
</comment>
<proteinExistence type="predicted"/>
<dbReference type="SUPFAM" id="SSF53448">
    <property type="entry name" value="Nucleotide-diphospho-sugar transferases"/>
    <property type="match status" value="1"/>
</dbReference>
<dbReference type="EMBL" id="BBPA01000046">
    <property type="protein sequence ID" value="GAL93757.1"/>
    <property type="molecule type" value="Genomic_DNA"/>
</dbReference>
<dbReference type="RefSeq" id="WP_045359664.1">
    <property type="nucleotide sequence ID" value="NZ_BBPA01000046.1"/>
</dbReference>
<dbReference type="Proteomes" id="UP000030321">
    <property type="component" value="Unassembled WGS sequence"/>
</dbReference>